<gene>
    <name evidence="2" type="ORF">F0344_15035</name>
</gene>
<evidence type="ECO:0000313" key="3">
    <source>
        <dbReference type="Proteomes" id="UP000515307"/>
    </source>
</evidence>
<accession>A0A7G7BKA0</accession>
<proteinExistence type="predicted"/>
<name>A0A7G7BKA0_9ACTN</name>
<dbReference type="KEGG" id="sfiy:F0344_15035"/>
<dbReference type="RefSeq" id="WP_185299268.1">
    <property type="nucleotide sequence ID" value="NZ_CP045702.1"/>
</dbReference>
<feature type="region of interest" description="Disordered" evidence="1">
    <location>
        <begin position="32"/>
        <end position="51"/>
    </location>
</feature>
<dbReference type="Proteomes" id="UP000515307">
    <property type="component" value="Chromosome"/>
</dbReference>
<dbReference type="AlphaFoldDB" id="A0A7G7BKA0"/>
<sequence>MSRTRSGEVCASLRDILGSEVWENLYRKNLSPLTGRENPPGLPDLTECKGH</sequence>
<evidence type="ECO:0000256" key="1">
    <source>
        <dbReference type="SAM" id="MobiDB-lite"/>
    </source>
</evidence>
<protein>
    <submittedName>
        <fullName evidence="2">Uncharacterized protein</fullName>
    </submittedName>
</protein>
<reference evidence="3" key="1">
    <citation type="submission" date="2019-10" db="EMBL/GenBank/DDBJ databases">
        <title>Antimicrobial potential of Antarctic Bacteria.</title>
        <authorList>
            <person name="Benaud N."/>
            <person name="Edwards R.J."/>
            <person name="Ferrari B.C."/>
        </authorList>
    </citation>
    <scope>NUCLEOTIDE SEQUENCE [LARGE SCALE GENOMIC DNA]</scope>
    <source>
        <strain evidence="3">NBSH44</strain>
    </source>
</reference>
<evidence type="ECO:0000313" key="2">
    <source>
        <dbReference type="EMBL" id="QNE75765.1"/>
    </source>
</evidence>
<keyword evidence="3" id="KW-1185">Reference proteome</keyword>
<dbReference type="EMBL" id="CP045702">
    <property type="protein sequence ID" value="QNE75765.1"/>
    <property type="molecule type" value="Genomic_DNA"/>
</dbReference>
<organism evidence="2 3">
    <name type="scientific">Streptomyces finlayi</name>
    <dbReference type="NCBI Taxonomy" id="67296"/>
    <lineage>
        <taxon>Bacteria</taxon>
        <taxon>Bacillati</taxon>
        <taxon>Actinomycetota</taxon>
        <taxon>Actinomycetes</taxon>
        <taxon>Kitasatosporales</taxon>
        <taxon>Streptomycetaceae</taxon>
        <taxon>Streptomyces</taxon>
    </lineage>
</organism>